<dbReference type="NCBIfam" id="TIGR00093">
    <property type="entry name" value="pseudouridine synthase"/>
    <property type="match status" value="1"/>
</dbReference>
<dbReference type="Gene3D" id="3.30.70.1560">
    <property type="entry name" value="Alpha-L RNA-binding motif"/>
    <property type="match status" value="1"/>
</dbReference>
<gene>
    <name evidence="9" type="ORF">GXX24_11770</name>
</gene>
<dbReference type="InterPro" id="IPR006145">
    <property type="entry name" value="PsdUridine_synth_RsuA/RluA"/>
</dbReference>
<dbReference type="GO" id="GO:0000455">
    <property type="term" value="P:enzyme-directed rRNA pseudouridine synthesis"/>
    <property type="evidence" value="ECO:0007669"/>
    <property type="project" value="UniProtKB-ARBA"/>
</dbReference>
<dbReference type="EC" id="5.4.99.-" evidence="6"/>
<feature type="compositionally biased region" description="Basic and acidic residues" evidence="7">
    <location>
        <begin position="254"/>
        <end position="492"/>
    </location>
</feature>
<dbReference type="SUPFAM" id="SSF55120">
    <property type="entry name" value="Pseudouridine synthase"/>
    <property type="match status" value="1"/>
</dbReference>
<feature type="domain" description="RNA-binding S4" evidence="8">
    <location>
        <begin position="1"/>
        <end position="54"/>
    </location>
</feature>
<dbReference type="InterPro" id="IPR050343">
    <property type="entry name" value="RsuA_PseudoU_synthase"/>
</dbReference>
<dbReference type="InterPro" id="IPR042092">
    <property type="entry name" value="PsdUridine_s_RsuA/RluB/E/F_cat"/>
</dbReference>
<comment type="caution">
    <text evidence="9">The sequence shown here is derived from an EMBL/GenBank/DDBJ whole genome shotgun (WGS) entry which is preliminary data.</text>
</comment>
<protein>
    <recommendedName>
        <fullName evidence="6">Pseudouridine synthase</fullName>
        <ecNumber evidence="6">5.4.99.-</ecNumber>
    </recommendedName>
</protein>
<dbReference type="PANTHER" id="PTHR47683:SF3">
    <property type="entry name" value="RIBOSOMAL LARGE SUBUNIT PSEUDOURIDINE SYNTHASE B"/>
    <property type="match status" value="1"/>
</dbReference>
<dbReference type="InterPro" id="IPR002942">
    <property type="entry name" value="S4_RNA-bd"/>
</dbReference>
<dbReference type="InterPro" id="IPR020094">
    <property type="entry name" value="TruA/RsuA/RluB/E/F_N"/>
</dbReference>
<evidence type="ECO:0000313" key="10">
    <source>
        <dbReference type="Proteomes" id="UP000580830"/>
    </source>
</evidence>
<evidence type="ECO:0000256" key="6">
    <source>
        <dbReference type="RuleBase" id="RU003887"/>
    </source>
</evidence>
<evidence type="ECO:0000256" key="3">
    <source>
        <dbReference type="ARBA" id="ARBA00022884"/>
    </source>
</evidence>
<evidence type="ECO:0000256" key="5">
    <source>
        <dbReference type="PROSITE-ProRule" id="PRU00182"/>
    </source>
</evidence>
<sequence length="557" mass="62726">MMARAGVASRREAERMIIEGRVTVNGRKIASPALDILPTDQVRIDGKPMEAPQETRLWLYYKPVGLVTSESDEKGRQTVFDALPRDLPRVMSVGRLDLNSEGLLLLTNDGELKRRLELPATAWLRRYRVRVNGNPTELTFDPLRRGATIDGEDFAPMEIKLDSQQGANAWLSVGIREGRNREIRRAMAHVGLQVNRLIRIGYGPFKLAGLEVNEVREVKRRILRDQLGGLYTGETEGEDNTPRRPRASGAARDMGLRPDRPPRRDAPEGERPERKPRMRKTAGERPEFRGDRPQRDGEERRPYARRDDGPRGERPQRDERGPRPAREGGFDRKPRVAREGEERRPYARRDDGPRGERPQRDGERGPRPAREGGFDRKPRVAREGEERRPYAGRDDAPRGERPQRDGERGPRPAREGGFDRKPRVAREGEERRPYARRDDAPRGERPQRDGERGPRPVREGGFDRKPRVARDGEERRPFTPRRAEGDRPERAGGKGFSPRPERGDARPAGKSFGARGAPRPEGGRAEGSGPRKGGGFKSSGPGRSGPATTGPRSGGPR</sequence>
<organism evidence="9 10">
    <name type="scientific">Paracoccus solventivorans</name>
    <dbReference type="NCBI Taxonomy" id="53463"/>
    <lineage>
        <taxon>Bacteria</taxon>
        <taxon>Pseudomonadati</taxon>
        <taxon>Pseudomonadota</taxon>
        <taxon>Alphaproteobacteria</taxon>
        <taxon>Rhodobacterales</taxon>
        <taxon>Paracoccaceae</taxon>
        <taxon>Paracoccus</taxon>
    </lineage>
</organism>
<accession>A0A832QXB4</accession>
<dbReference type="InterPro" id="IPR020103">
    <property type="entry name" value="PsdUridine_synth_cat_dom_sf"/>
</dbReference>
<dbReference type="GO" id="GO:0120159">
    <property type="term" value="F:rRNA pseudouridine synthase activity"/>
    <property type="evidence" value="ECO:0007669"/>
    <property type="project" value="UniProtKB-ARBA"/>
</dbReference>
<dbReference type="PANTHER" id="PTHR47683">
    <property type="entry name" value="PSEUDOURIDINE SYNTHASE FAMILY PROTEIN-RELATED"/>
    <property type="match status" value="1"/>
</dbReference>
<evidence type="ECO:0000313" key="9">
    <source>
        <dbReference type="EMBL" id="HHW34801.1"/>
    </source>
</evidence>
<reference evidence="9 10" key="1">
    <citation type="journal article" date="2020" name="Biotechnol. Biofuels">
        <title>New insights from the biogas microbiome by comprehensive genome-resolved metagenomics of nearly 1600 species originating from multiple anaerobic digesters.</title>
        <authorList>
            <person name="Campanaro S."/>
            <person name="Treu L."/>
            <person name="Rodriguez-R L.M."/>
            <person name="Kovalovszki A."/>
            <person name="Ziels R.M."/>
            <person name="Maus I."/>
            <person name="Zhu X."/>
            <person name="Kougias P.G."/>
            <person name="Basile A."/>
            <person name="Luo G."/>
            <person name="Schluter A."/>
            <person name="Konstantinidis K.T."/>
            <person name="Angelidaki I."/>
        </authorList>
    </citation>
    <scope>NUCLEOTIDE SEQUENCE [LARGE SCALE GENOMIC DNA]</scope>
    <source>
        <strain evidence="9">AS04akNAM_125</strain>
    </source>
</reference>
<evidence type="ECO:0000256" key="2">
    <source>
        <dbReference type="ARBA" id="ARBA00008348"/>
    </source>
</evidence>
<feature type="region of interest" description="Disordered" evidence="7">
    <location>
        <begin position="231"/>
        <end position="557"/>
    </location>
</feature>
<dbReference type="CDD" id="cd00165">
    <property type="entry name" value="S4"/>
    <property type="match status" value="1"/>
</dbReference>
<proteinExistence type="inferred from homology"/>
<dbReference type="Gene3D" id="3.10.290.10">
    <property type="entry name" value="RNA-binding S4 domain"/>
    <property type="match status" value="1"/>
</dbReference>
<comment type="similarity">
    <text evidence="2 6">Belongs to the pseudouridine synthase RsuA family.</text>
</comment>
<dbReference type="Gene3D" id="3.30.70.580">
    <property type="entry name" value="Pseudouridine synthase I, catalytic domain, N-terminal subdomain"/>
    <property type="match status" value="1"/>
</dbReference>
<evidence type="ECO:0000256" key="7">
    <source>
        <dbReference type="SAM" id="MobiDB-lite"/>
    </source>
</evidence>
<dbReference type="InterPro" id="IPR036986">
    <property type="entry name" value="S4_RNA-bd_sf"/>
</dbReference>
<dbReference type="InterPro" id="IPR018496">
    <property type="entry name" value="PsdUridine_synth_RsuA/RluB_CS"/>
</dbReference>
<keyword evidence="4 6" id="KW-0413">Isomerase</keyword>
<keyword evidence="3 5" id="KW-0694">RNA-binding</keyword>
<evidence type="ECO:0000259" key="8">
    <source>
        <dbReference type="SMART" id="SM00363"/>
    </source>
</evidence>
<dbReference type="GO" id="GO:0003723">
    <property type="term" value="F:RNA binding"/>
    <property type="evidence" value="ECO:0007669"/>
    <property type="project" value="UniProtKB-KW"/>
</dbReference>
<dbReference type="AlphaFoldDB" id="A0A832QXB4"/>
<dbReference type="SUPFAM" id="SSF55174">
    <property type="entry name" value="Alpha-L RNA-binding motif"/>
    <property type="match status" value="1"/>
</dbReference>
<dbReference type="Pfam" id="PF01479">
    <property type="entry name" value="S4"/>
    <property type="match status" value="1"/>
</dbReference>
<dbReference type="Proteomes" id="UP000580830">
    <property type="component" value="Unassembled WGS sequence"/>
</dbReference>
<comment type="catalytic activity">
    <reaction evidence="1">
        <text>a uridine in RNA = a pseudouridine in RNA</text>
        <dbReference type="Rhea" id="RHEA:48348"/>
        <dbReference type="Rhea" id="RHEA-COMP:12068"/>
        <dbReference type="Rhea" id="RHEA-COMP:12069"/>
        <dbReference type="ChEBI" id="CHEBI:65314"/>
        <dbReference type="ChEBI" id="CHEBI:65315"/>
    </reaction>
</comment>
<dbReference type="SMART" id="SM00363">
    <property type="entry name" value="S4"/>
    <property type="match status" value="1"/>
</dbReference>
<dbReference type="EMBL" id="DULP01000182">
    <property type="protein sequence ID" value="HHW34801.1"/>
    <property type="molecule type" value="Genomic_DNA"/>
</dbReference>
<evidence type="ECO:0000256" key="4">
    <source>
        <dbReference type="ARBA" id="ARBA00023235"/>
    </source>
</evidence>
<dbReference type="InterPro" id="IPR000748">
    <property type="entry name" value="PsdUridine_synth_RsuA/RluB/E/F"/>
</dbReference>
<dbReference type="Pfam" id="PF00849">
    <property type="entry name" value="PseudoU_synth_2"/>
    <property type="match status" value="1"/>
</dbReference>
<feature type="non-terminal residue" evidence="9">
    <location>
        <position position="557"/>
    </location>
</feature>
<dbReference type="PROSITE" id="PS50889">
    <property type="entry name" value="S4"/>
    <property type="match status" value="1"/>
</dbReference>
<name>A0A832QXB4_9RHOB</name>
<dbReference type="PROSITE" id="PS01149">
    <property type="entry name" value="PSI_RSU"/>
    <property type="match status" value="1"/>
</dbReference>
<evidence type="ECO:0000256" key="1">
    <source>
        <dbReference type="ARBA" id="ARBA00000073"/>
    </source>
</evidence>